<dbReference type="PANTHER" id="PTHR10039">
    <property type="entry name" value="AMELOGENIN"/>
    <property type="match status" value="1"/>
</dbReference>
<gene>
    <name evidence="3" type="ORF">N7476_004949</name>
</gene>
<dbReference type="Gene3D" id="3.40.50.300">
    <property type="entry name" value="P-loop containing nucleotide triphosphate hydrolases"/>
    <property type="match status" value="1"/>
</dbReference>
<dbReference type="InterPro" id="IPR027417">
    <property type="entry name" value="P-loop_NTPase"/>
</dbReference>
<feature type="domain" description="Nephrocystin 3-like N-terminal" evidence="2">
    <location>
        <begin position="64"/>
        <end position="212"/>
    </location>
</feature>
<keyword evidence="1" id="KW-0677">Repeat</keyword>
<dbReference type="InterPro" id="IPR056884">
    <property type="entry name" value="NPHP3-like_N"/>
</dbReference>
<dbReference type="InterPro" id="IPR011990">
    <property type="entry name" value="TPR-like_helical_dom_sf"/>
</dbReference>
<name>A0A9W9PYI1_9EURO</name>
<comment type="caution">
    <text evidence="3">The sequence shown here is derived from an EMBL/GenBank/DDBJ whole genome shotgun (WGS) entry which is preliminary data.</text>
</comment>
<dbReference type="EMBL" id="JAPZBO010000004">
    <property type="protein sequence ID" value="KAJ5318529.1"/>
    <property type="molecule type" value="Genomic_DNA"/>
</dbReference>
<dbReference type="SUPFAM" id="SSF52540">
    <property type="entry name" value="P-loop containing nucleoside triphosphate hydrolases"/>
    <property type="match status" value="1"/>
</dbReference>
<dbReference type="Gene3D" id="1.25.40.10">
    <property type="entry name" value="Tetratricopeptide repeat domain"/>
    <property type="match status" value="1"/>
</dbReference>
<organism evidence="3 4">
    <name type="scientific">Penicillium atrosanguineum</name>
    <dbReference type="NCBI Taxonomy" id="1132637"/>
    <lineage>
        <taxon>Eukaryota</taxon>
        <taxon>Fungi</taxon>
        <taxon>Dikarya</taxon>
        <taxon>Ascomycota</taxon>
        <taxon>Pezizomycotina</taxon>
        <taxon>Eurotiomycetes</taxon>
        <taxon>Eurotiomycetidae</taxon>
        <taxon>Eurotiales</taxon>
        <taxon>Aspergillaceae</taxon>
        <taxon>Penicillium</taxon>
    </lineage>
</organism>
<dbReference type="AlphaFoldDB" id="A0A9W9PYI1"/>
<dbReference type="Pfam" id="PF24883">
    <property type="entry name" value="NPHP3_N"/>
    <property type="match status" value="1"/>
</dbReference>
<dbReference type="PANTHER" id="PTHR10039:SF5">
    <property type="entry name" value="NACHT DOMAIN-CONTAINING PROTEIN"/>
    <property type="match status" value="1"/>
</dbReference>
<evidence type="ECO:0000259" key="2">
    <source>
        <dbReference type="Pfam" id="PF24883"/>
    </source>
</evidence>
<sequence>MSIRNLASTYRKQGRWKEAEQLEVQVMETSKTKLGEDHPDTLTIMTLRRGSGYGSWEVGRCDGGRHKHFLIKRKAGTGKSRISRTVAKDTNHLGASFFFKRGEGDRGNAKKFFPTLRRQLMLRISGLRSGVQEALRHDPDIASKSLNEQFEKLLLQPLLNLNQLGRQPQTTVIVIDALDECEHGQDIRTIIRLLLLLQQAKTVRLRIFLTSRPELPISLGFSRDRESHISEATEHDIHSFLQYRFVKIIRDRNISDDWPADNVIQDLVMMSIPLFIAAATLCLYIEN</sequence>
<evidence type="ECO:0000313" key="3">
    <source>
        <dbReference type="EMBL" id="KAJ5318529.1"/>
    </source>
</evidence>
<keyword evidence="4" id="KW-1185">Reference proteome</keyword>
<accession>A0A9W9PYI1</accession>
<dbReference type="Proteomes" id="UP001147746">
    <property type="component" value="Unassembled WGS sequence"/>
</dbReference>
<proteinExistence type="predicted"/>
<reference evidence="3" key="2">
    <citation type="journal article" date="2023" name="IMA Fungus">
        <title>Comparative genomic study of the Penicillium genus elucidates a diverse pangenome and 15 lateral gene transfer events.</title>
        <authorList>
            <person name="Petersen C."/>
            <person name="Sorensen T."/>
            <person name="Nielsen M.R."/>
            <person name="Sondergaard T.E."/>
            <person name="Sorensen J.L."/>
            <person name="Fitzpatrick D.A."/>
            <person name="Frisvad J.C."/>
            <person name="Nielsen K.L."/>
        </authorList>
    </citation>
    <scope>NUCLEOTIDE SEQUENCE</scope>
    <source>
        <strain evidence="3">IBT 21472</strain>
    </source>
</reference>
<evidence type="ECO:0000256" key="1">
    <source>
        <dbReference type="ARBA" id="ARBA00022737"/>
    </source>
</evidence>
<dbReference type="Pfam" id="PF13374">
    <property type="entry name" value="TPR_10"/>
    <property type="match status" value="1"/>
</dbReference>
<reference evidence="3" key="1">
    <citation type="submission" date="2022-12" db="EMBL/GenBank/DDBJ databases">
        <authorList>
            <person name="Petersen C."/>
        </authorList>
    </citation>
    <scope>NUCLEOTIDE SEQUENCE</scope>
    <source>
        <strain evidence="3">IBT 21472</strain>
    </source>
</reference>
<evidence type="ECO:0000313" key="4">
    <source>
        <dbReference type="Proteomes" id="UP001147746"/>
    </source>
</evidence>
<protein>
    <recommendedName>
        <fullName evidence="2">Nephrocystin 3-like N-terminal domain-containing protein</fullName>
    </recommendedName>
</protein>